<dbReference type="Pfam" id="PF05163">
    <property type="entry name" value="DinB"/>
    <property type="match status" value="1"/>
</dbReference>
<accession>A0A8D5UF99</accession>
<evidence type="ECO:0000313" key="5">
    <source>
        <dbReference type="Proteomes" id="UP000677436"/>
    </source>
</evidence>
<dbReference type="RefSeq" id="WP_212774238.1">
    <property type="nucleotide sequence ID" value="NZ_AP024601.1"/>
</dbReference>
<dbReference type="InterPro" id="IPR007837">
    <property type="entry name" value="DinB"/>
</dbReference>
<feature type="binding site" evidence="3">
    <location>
        <position position="126"/>
    </location>
    <ligand>
        <name>a divalent metal cation</name>
        <dbReference type="ChEBI" id="CHEBI:60240"/>
    </ligand>
</feature>
<feature type="binding site" evidence="3">
    <location>
        <position position="130"/>
    </location>
    <ligand>
        <name>a divalent metal cation</name>
        <dbReference type="ChEBI" id="CHEBI:60240"/>
    </ligand>
</feature>
<name>A0A8D5UF99_9BACL</name>
<gene>
    <name evidence="4" type="ORF">JIR001_07180</name>
</gene>
<dbReference type="PANTHER" id="PTHR37302:SF3">
    <property type="entry name" value="DAMAGE-INDUCIBLE PROTEIN DINB"/>
    <property type="match status" value="1"/>
</dbReference>
<evidence type="ECO:0000256" key="2">
    <source>
        <dbReference type="ARBA" id="ARBA00022723"/>
    </source>
</evidence>
<dbReference type="AlphaFoldDB" id="A0A8D5UF99"/>
<evidence type="ECO:0000256" key="1">
    <source>
        <dbReference type="ARBA" id="ARBA00008635"/>
    </source>
</evidence>
<dbReference type="KEGG" id="pabs:JIR001_07180"/>
<organism evidence="4 5">
    <name type="scientific">Polycladomyces abyssicola</name>
    <dbReference type="NCBI Taxonomy" id="1125966"/>
    <lineage>
        <taxon>Bacteria</taxon>
        <taxon>Bacillati</taxon>
        <taxon>Bacillota</taxon>
        <taxon>Bacilli</taxon>
        <taxon>Bacillales</taxon>
        <taxon>Thermoactinomycetaceae</taxon>
        <taxon>Polycladomyces</taxon>
    </lineage>
</organism>
<evidence type="ECO:0000256" key="3">
    <source>
        <dbReference type="PIRSR" id="PIRSR607837-1"/>
    </source>
</evidence>
<dbReference type="GO" id="GO:0046872">
    <property type="term" value="F:metal ion binding"/>
    <property type="evidence" value="ECO:0007669"/>
    <property type="project" value="UniProtKB-KW"/>
</dbReference>
<keyword evidence="5" id="KW-1185">Reference proteome</keyword>
<keyword evidence="2 3" id="KW-0479">Metal-binding</keyword>
<dbReference type="Gene3D" id="1.20.120.450">
    <property type="entry name" value="dinb family like domain"/>
    <property type="match status" value="1"/>
</dbReference>
<reference evidence="4" key="1">
    <citation type="journal article" date="2013" name="Int. J. Syst. Evol. Microbiol.">
        <title>Polycladomyces abyssicola gen. nov., sp. nov., a thermophilic filamentous bacterium isolated from hemipelagic sediment.</title>
        <authorList>
            <person name="Tsubouchi T."/>
            <person name="Shimane Y."/>
            <person name="Mori K."/>
            <person name="Usui K."/>
            <person name="Hiraki T."/>
            <person name="Tame A."/>
            <person name="Uematsu K."/>
            <person name="Maruyama T."/>
            <person name="Hatada Y."/>
        </authorList>
    </citation>
    <scope>NUCLEOTIDE SEQUENCE</scope>
    <source>
        <strain evidence="4">JIR-001</strain>
    </source>
</reference>
<dbReference type="Proteomes" id="UP000677436">
    <property type="component" value="Chromosome"/>
</dbReference>
<comment type="similarity">
    <text evidence="1">Belongs to the DinB family.</text>
</comment>
<feature type="binding site" evidence="3">
    <location>
        <position position="44"/>
    </location>
    <ligand>
        <name>a divalent metal cation</name>
        <dbReference type="ChEBI" id="CHEBI:60240"/>
    </ligand>
</feature>
<proteinExistence type="inferred from homology"/>
<reference evidence="4" key="2">
    <citation type="journal article" date="2021" name="Microbiol. Resour. Announc.">
        <title>Complete Genome Sequence of Polycladomyces abyssicola JIR-001T, Isolated from Hemipelagic Sediment in Deep Seawater.</title>
        <authorList>
            <person name="Tsubouchi T."/>
            <person name="Kaneko Y."/>
        </authorList>
    </citation>
    <scope>NUCLEOTIDE SEQUENCE</scope>
    <source>
        <strain evidence="4">JIR-001</strain>
    </source>
</reference>
<sequence>MYTLFRYNWQVRDEWFQLCDTLPHEELMRPRTGGLGCILRTLFHIVDVEYSWILFLQGKPDFEETFEQHATLASVKRLSESFRPEVERFLQMWSNEMETRTLQITGRSGQLSTFTHGEILRHVIAHEIHHVGQLSVWARELNLTPPSANVIGRKLMEREQGLT</sequence>
<protein>
    <submittedName>
        <fullName evidence="4">DNA damage-inducible protein DinB</fullName>
    </submittedName>
</protein>
<dbReference type="PANTHER" id="PTHR37302">
    <property type="entry name" value="SLR1116 PROTEIN"/>
    <property type="match status" value="1"/>
</dbReference>
<dbReference type="SUPFAM" id="SSF109854">
    <property type="entry name" value="DinB/YfiT-like putative metalloenzymes"/>
    <property type="match status" value="1"/>
</dbReference>
<dbReference type="EMBL" id="AP024601">
    <property type="protein sequence ID" value="BCU80935.1"/>
    <property type="molecule type" value="Genomic_DNA"/>
</dbReference>
<evidence type="ECO:0000313" key="4">
    <source>
        <dbReference type="EMBL" id="BCU80935.1"/>
    </source>
</evidence>
<dbReference type="InterPro" id="IPR034660">
    <property type="entry name" value="DinB/YfiT-like"/>
</dbReference>